<keyword evidence="7" id="KW-0325">Glycoprotein</keyword>
<keyword evidence="6 8" id="KW-0472">Membrane</keyword>
<dbReference type="InterPro" id="IPR037272">
    <property type="entry name" value="SNS_sf"/>
</dbReference>
<keyword evidence="5 8" id="KW-1133">Transmembrane helix</keyword>
<dbReference type="GO" id="GO:0005283">
    <property type="term" value="F:amino acid:sodium symporter activity"/>
    <property type="evidence" value="ECO:0007669"/>
    <property type="project" value="TreeGrafter"/>
</dbReference>
<dbReference type="OrthoDB" id="6581954at2759"/>
<comment type="subcellular location">
    <subcellularLocation>
        <location evidence="1">Membrane</location>
        <topology evidence="1">Multi-pass membrane protein</topology>
    </subcellularLocation>
</comment>
<evidence type="ECO:0000256" key="4">
    <source>
        <dbReference type="ARBA" id="ARBA00022692"/>
    </source>
</evidence>
<evidence type="ECO:0000256" key="7">
    <source>
        <dbReference type="ARBA" id="ARBA00023180"/>
    </source>
</evidence>
<dbReference type="AlphaFoldDB" id="A0A0L8HB82"/>
<proteinExistence type="inferred from homology"/>
<dbReference type="GO" id="GO:0089718">
    <property type="term" value="P:amino acid import across plasma membrane"/>
    <property type="evidence" value="ECO:0007669"/>
    <property type="project" value="TreeGrafter"/>
</dbReference>
<feature type="transmembrane region" description="Helical" evidence="8">
    <location>
        <begin position="49"/>
        <end position="71"/>
    </location>
</feature>
<name>A0A0L8HB82_OCTBM</name>
<gene>
    <name evidence="9" type="ORF">OCBIM_22018351mg</name>
</gene>
<evidence type="ECO:0000313" key="9">
    <source>
        <dbReference type="EMBL" id="KOF86536.1"/>
    </source>
</evidence>
<protein>
    <submittedName>
        <fullName evidence="9">Uncharacterized protein</fullName>
    </submittedName>
</protein>
<dbReference type="Pfam" id="PF00209">
    <property type="entry name" value="SNF"/>
    <property type="match status" value="1"/>
</dbReference>
<reference evidence="9" key="1">
    <citation type="submission" date="2015-07" db="EMBL/GenBank/DDBJ databases">
        <title>MeaNS - Measles Nucleotide Surveillance Program.</title>
        <authorList>
            <person name="Tran T."/>
            <person name="Druce J."/>
        </authorList>
    </citation>
    <scope>NUCLEOTIDE SEQUENCE</scope>
    <source>
        <strain evidence="9">UCB-OBI-ISO-001</strain>
        <tissue evidence="9">Gonad</tissue>
    </source>
</reference>
<keyword evidence="3" id="KW-0813">Transport</keyword>
<dbReference type="PANTHER" id="PTHR11616:SF321">
    <property type="entry name" value="SODIUM-DEPENDENT NUTRIENT AMINO ACID TRANSPORTER 1-RELATED"/>
    <property type="match status" value="1"/>
</dbReference>
<accession>A0A0L8HB82</accession>
<feature type="transmembrane region" description="Helical" evidence="8">
    <location>
        <begin position="6"/>
        <end position="28"/>
    </location>
</feature>
<dbReference type="PANTHER" id="PTHR11616">
    <property type="entry name" value="SODIUM/CHLORIDE DEPENDENT TRANSPORTER"/>
    <property type="match status" value="1"/>
</dbReference>
<dbReference type="SUPFAM" id="SSF161070">
    <property type="entry name" value="SNF-like"/>
    <property type="match status" value="1"/>
</dbReference>
<evidence type="ECO:0000256" key="1">
    <source>
        <dbReference type="ARBA" id="ARBA00004141"/>
    </source>
</evidence>
<evidence type="ECO:0000256" key="3">
    <source>
        <dbReference type="ARBA" id="ARBA00022448"/>
    </source>
</evidence>
<keyword evidence="4 8" id="KW-0812">Transmembrane</keyword>
<dbReference type="InterPro" id="IPR000175">
    <property type="entry name" value="Na/ntran_symport"/>
</dbReference>
<dbReference type="PROSITE" id="PS50267">
    <property type="entry name" value="NA_NEUROTRAN_SYMP_3"/>
    <property type="match status" value="1"/>
</dbReference>
<evidence type="ECO:0000256" key="8">
    <source>
        <dbReference type="SAM" id="Phobius"/>
    </source>
</evidence>
<comment type="similarity">
    <text evidence="2">Belongs to the sodium:neurotransmitter symporter (SNF) (TC 2.A.22) family.</text>
</comment>
<evidence type="ECO:0000256" key="2">
    <source>
        <dbReference type="ARBA" id="ARBA00006459"/>
    </source>
</evidence>
<evidence type="ECO:0000256" key="6">
    <source>
        <dbReference type="ARBA" id="ARBA00023136"/>
    </source>
</evidence>
<dbReference type="GO" id="GO:0005886">
    <property type="term" value="C:plasma membrane"/>
    <property type="evidence" value="ECO:0007669"/>
    <property type="project" value="TreeGrafter"/>
</dbReference>
<evidence type="ECO:0000256" key="5">
    <source>
        <dbReference type="ARBA" id="ARBA00022989"/>
    </source>
</evidence>
<sequence>MLGKKTFMVMNFCCKFITPIIMFLLILFKFVKFQPIKMGSYEYPMSAQVIGYLLSALCVIFIPGYLIYYLLRNCSVSWDFF</sequence>
<organism evidence="9">
    <name type="scientific">Octopus bimaculoides</name>
    <name type="common">California two-spotted octopus</name>
    <dbReference type="NCBI Taxonomy" id="37653"/>
    <lineage>
        <taxon>Eukaryota</taxon>
        <taxon>Metazoa</taxon>
        <taxon>Spiralia</taxon>
        <taxon>Lophotrochozoa</taxon>
        <taxon>Mollusca</taxon>
        <taxon>Cephalopoda</taxon>
        <taxon>Coleoidea</taxon>
        <taxon>Octopodiformes</taxon>
        <taxon>Octopoda</taxon>
        <taxon>Incirrata</taxon>
        <taxon>Octopodidae</taxon>
        <taxon>Octopus</taxon>
    </lineage>
</organism>
<dbReference type="EMBL" id="KQ418610">
    <property type="protein sequence ID" value="KOF86536.1"/>
    <property type="molecule type" value="Genomic_DNA"/>
</dbReference>